<dbReference type="EnsemblMetazoa" id="ISCW016626-RA">
    <property type="protein sequence ID" value="ISCW016626-PA"/>
    <property type="gene ID" value="ISCW016626"/>
</dbReference>
<evidence type="ECO:0000313" key="2">
    <source>
        <dbReference type="EMBL" id="EEC04129.1"/>
    </source>
</evidence>
<sequence>MLGGGDPLELGGRPGTPPTPVLVEAQVRRLAESAELLVRSLPPHAFVDPRPHGRRMCKDLESWDFSQDHIYGSFF</sequence>
<dbReference type="InParanoid" id="B7PC07"/>
<dbReference type="VEuPathDB" id="VectorBase:ISCP_020591"/>
<dbReference type="VEuPathDB" id="VectorBase:ISCW016626"/>
<protein>
    <submittedName>
        <fullName evidence="2 3">Uncharacterized protein</fullName>
    </submittedName>
</protein>
<dbReference type="PaxDb" id="6945-B7PC07"/>
<dbReference type="OrthoDB" id="10028556at2759"/>
<reference evidence="2 4" key="1">
    <citation type="submission" date="2008-03" db="EMBL/GenBank/DDBJ databases">
        <title>Annotation of Ixodes scapularis.</title>
        <authorList>
            <consortium name="Ixodes scapularis Genome Project Consortium"/>
            <person name="Caler E."/>
            <person name="Hannick L.I."/>
            <person name="Bidwell S."/>
            <person name="Joardar V."/>
            <person name="Thiagarajan M."/>
            <person name="Amedeo P."/>
            <person name="Galinsky K.J."/>
            <person name="Schobel S."/>
            <person name="Inman J."/>
            <person name="Hostetler J."/>
            <person name="Miller J."/>
            <person name="Hammond M."/>
            <person name="Megy K."/>
            <person name="Lawson D."/>
            <person name="Kodira C."/>
            <person name="Sutton G."/>
            <person name="Meyer J."/>
            <person name="Hill C.A."/>
            <person name="Birren B."/>
            <person name="Nene V."/>
            <person name="Collins F."/>
            <person name="Alarcon-Chaidez F."/>
            <person name="Wikel S."/>
            <person name="Strausberg R."/>
        </authorList>
    </citation>
    <scope>NUCLEOTIDE SEQUENCE [LARGE SCALE GENOMIC DNA]</scope>
    <source>
        <strain evidence="4">Wikel</strain>
        <strain evidence="2">Wikel colony</strain>
    </source>
</reference>
<name>B7PC07_IXOSC</name>
<dbReference type="Proteomes" id="UP000001555">
    <property type="component" value="Unassembled WGS sequence"/>
</dbReference>
<dbReference type="VEuPathDB" id="VectorBase:ISCI016626"/>
<evidence type="ECO:0000313" key="3">
    <source>
        <dbReference type="EnsemblMetazoa" id="ISCW016626-PA"/>
    </source>
</evidence>
<feature type="region of interest" description="Disordered" evidence="1">
    <location>
        <begin position="1"/>
        <end position="20"/>
    </location>
</feature>
<organism>
    <name type="scientific">Ixodes scapularis</name>
    <name type="common">Black-legged tick</name>
    <name type="synonym">Deer tick</name>
    <dbReference type="NCBI Taxonomy" id="6945"/>
    <lineage>
        <taxon>Eukaryota</taxon>
        <taxon>Metazoa</taxon>
        <taxon>Ecdysozoa</taxon>
        <taxon>Arthropoda</taxon>
        <taxon>Chelicerata</taxon>
        <taxon>Arachnida</taxon>
        <taxon>Acari</taxon>
        <taxon>Parasitiformes</taxon>
        <taxon>Ixodida</taxon>
        <taxon>Ixodoidea</taxon>
        <taxon>Ixodidae</taxon>
        <taxon>Ixodinae</taxon>
        <taxon>Ixodes</taxon>
    </lineage>
</organism>
<dbReference type="EMBL" id="ABJB010015373">
    <property type="status" value="NOT_ANNOTATED_CDS"/>
    <property type="molecule type" value="Genomic_DNA"/>
</dbReference>
<dbReference type="HOGENOM" id="CLU_2673834_0_0_1"/>
<keyword evidence="4" id="KW-1185">Reference proteome</keyword>
<gene>
    <name evidence="2" type="ORF">IscW_ISCW016626</name>
</gene>
<accession>B7PC07</accession>
<reference evidence="3" key="2">
    <citation type="submission" date="2020-05" db="UniProtKB">
        <authorList>
            <consortium name="EnsemblMetazoa"/>
        </authorList>
    </citation>
    <scope>IDENTIFICATION</scope>
    <source>
        <strain evidence="3">wikel</strain>
    </source>
</reference>
<evidence type="ECO:0000313" key="4">
    <source>
        <dbReference type="Proteomes" id="UP000001555"/>
    </source>
</evidence>
<dbReference type="EMBL" id="DS680899">
    <property type="protein sequence ID" value="EEC04129.1"/>
    <property type="molecule type" value="Genomic_DNA"/>
</dbReference>
<evidence type="ECO:0000256" key="1">
    <source>
        <dbReference type="SAM" id="MobiDB-lite"/>
    </source>
</evidence>
<dbReference type="EMBL" id="ABJB010367385">
    <property type="status" value="NOT_ANNOTATED_CDS"/>
    <property type="molecule type" value="Genomic_DNA"/>
</dbReference>
<proteinExistence type="predicted"/>
<dbReference type="AlphaFoldDB" id="B7PC07"/>